<feature type="region of interest" description="Disordered" evidence="10">
    <location>
        <begin position="1"/>
        <end position="381"/>
    </location>
</feature>
<evidence type="ECO:0000256" key="6">
    <source>
        <dbReference type="ARBA" id="ARBA00022692"/>
    </source>
</evidence>
<feature type="region of interest" description="Disordered" evidence="10">
    <location>
        <begin position="776"/>
        <end position="876"/>
    </location>
</feature>
<evidence type="ECO:0000256" key="11">
    <source>
        <dbReference type="SAM" id="Phobius"/>
    </source>
</evidence>
<proteinExistence type="inferred from homology"/>
<dbReference type="GO" id="GO:0000022">
    <property type="term" value="P:mitotic spindle elongation"/>
    <property type="evidence" value="ECO:0007669"/>
    <property type="project" value="TreeGrafter"/>
</dbReference>
<dbReference type="PANTHER" id="PTHR47549:SF3">
    <property type="entry name" value="GOLGI APPARATUS MEMBRANE PROTEIN TVP38"/>
    <property type="match status" value="1"/>
</dbReference>
<keyword evidence="14" id="KW-1185">Reference proteome</keyword>
<dbReference type="RefSeq" id="XP_025363756.1">
    <property type="nucleotide sequence ID" value="XM_025508822.1"/>
</dbReference>
<evidence type="ECO:0000256" key="5">
    <source>
        <dbReference type="ARBA" id="ARBA00020673"/>
    </source>
</evidence>
<feature type="compositionally biased region" description="Low complexity" evidence="10">
    <location>
        <begin position="363"/>
        <end position="373"/>
    </location>
</feature>
<dbReference type="GO" id="GO:0016192">
    <property type="term" value="P:vesicle-mediated transport"/>
    <property type="evidence" value="ECO:0007669"/>
    <property type="project" value="TreeGrafter"/>
</dbReference>
<evidence type="ECO:0000313" key="14">
    <source>
        <dbReference type="Proteomes" id="UP000245884"/>
    </source>
</evidence>
<evidence type="ECO:0000256" key="1">
    <source>
        <dbReference type="ARBA" id="ARBA00002978"/>
    </source>
</evidence>
<feature type="region of interest" description="Disordered" evidence="10">
    <location>
        <begin position="403"/>
        <end position="474"/>
    </location>
</feature>
<accession>A0A316UVW6</accession>
<evidence type="ECO:0000256" key="9">
    <source>
        <dbReference type="ARBA" id="ARBA00023136"/>
    </source>
</evidence>
<feature type="compositionally biased region" description="Low complexity" evidence="10">
    <location>
        <begin position="8"/>
        <end position="25"/>
    </location>
</feature>
<dbReference type="AlphaFoldDB" id="A0A316UVW6"/>
<feature type="transmembrane region" description="Helical" evidence="11">
    <location>
        <begin position="583"/>
        <end position="606"/>
    </location>
</feature>
<dbReference type="InterPro" id="IPR032816">
    <property type="entry name" value="VTT_dom"/>
</dbReference>
<feature type="transmembrane region" description="Helical" evidence="11">
    <location>
        <begin position="537"/>
        <end position="562"/>
    </location>
</feature>
<dbReference type="InterPro" id="IPR051076">
    <property type="entry name" value="Golgi_membrane_TVP38/TMEM64"/>
</dbReference>
<dbReference type="STRING" id="1569628.A0A316UVW6"/>
<evidence type="ECO:0000256" key="7">
    <source>
        <dbReference type="ARBA" id="ARBA00022989"/>
    </source>
</evidence>
<keyword evidence="9 11" id="KW-0472">Membrane</keyword>
<feature type="compositionally biased region" description="Basic and acidic residues" evidence="10">
    <location>
        <begin position="288"/>
        <end position="298"/>
    </location>
</feature>
<feature type="compositionally biased region" description="Basic residues" evidence="10">
    <location>
        <begin position="452"/>
        <end position="472"/>
    </location>
</feature>
<feature type="compositionally biased region" description="Basic and acidic residues" evidence="10">
    <location>
        <begin position="801"/>
        <end position="812"/>
    </location>
</feature>
<feature type="domain" description="VTT" evidence="12">
    <location>
        <begin position="595"/>
        <end position="709"/>
    </location>
</feature>
<keyword evidence="8" id="KW-0333">Golgi apparatus</keyword>
<evidence type="ECO:0000256" key="8">
    <source>
        <dbReference type="ARBA" id="ARBA00023034"/>
    </source>
</evidence>
<dbReference type="PANTHER" id="PTHR47549">
    <property type="entry name" value="GOLGI APPARATUS MEMBRANE PROTEIN TVP38-RELATED"/>
    <property type="match status" value="1"/>
</dbReference>
<comment type="similarity">
    <text evidence="3">Belongs to the TVP38/TMEM64 family.</text>
</comment>
<evidence type="ECO:0000256" key="3">
    <source>
        <dbReference type="ARBA" id="ARBA00008640"/>
    </source>
</evidence>
<dbReference type="GO" id="GO:0000139">
    <property type="term" value="C:Golgi membrane"/>
    <property type="evidence" value="ECO:0007669"/>
    <property type="project" value="UniProtKB-SubCell"/>
</dbReference>
<name>A0A316UVW6_9BASI</name>
<feature type="compositionally biased region" description="Polar residues" evidence="10">
    <location>
        <begin position="865"/>
        <end position="876"/>
    </location>
</feature>
<protein>
    <recommendedName>
        <fullName evidence="4">Golgi apparatus membrane protein TVP38</fullName>
    </recommendedName>
    <alternativeName>
        <fullName evidence="5">Golgi apparatus membrane protein tvp38</fullName>
    </alternativeName>
</protein>
<sequence length="932" mass="100088">MSGQHRQPPASMASAGASAAAAGPSSHRRNVSSHDYSAASSKAMPTTGARTLPGATPAFELSEDPLSSPTQSWRPLIDGHGHQQHQVPSFHFSSPASSPHTSPVVGTSAGSSSSTGAFASFTPEARSGSLKGSRNSRPPPIEVDATSSHHRGAMATSPTNTSHRHHSMAKSAQPPMSATYGGDHYHAAAAMRSQTPPVRSMSAQSNSRDPKRQDSLGRAAVNAAQLLMERMGARASPTLFRSPQRVNSKEHDSDREEDDDDEHDSNSSSSGDERRKGHGREVSAQQQQKEREPRDSFSSHRYTPVSSAGPTRRPSRAAHSPRPTEGRKTPAKYRPDSRAMAERAAAKGAGGHESHWTAPLPPSLSGGSVPESPFGRQGAFNYGGSGMSAHSSIHMEDMLATPRAEAGPSPAGRFASGASEASTSSPLFVPQARRGAINLKQPRLSGASDRRRTSKRSKQQRIRRRRAKRRTPTRPFLETVGSTIASVAWHMIHPIHTMRVLTTSARKFLHDTDQSFRNPVTGERVYNPEWLGAYIPLLIWLVVSISSTVIVLLFHTQVFTALDQLSSTLQRLGTRGRLVLGSLIFLTTFPPLPLYSTLIVLCGFSFGLWQGFLISYIAALSGAVVVYLLSKTFLRSWMSGLLAKSGGLKKVVRAIEKRPSLLFLIRLAPYPYNLMNTLLASSPTLTFRTYFCCTALALPKLLVHCGLGTSIKNFAAYHGADAAAKNGAAGAGGQEGAAHDATTAERVKKAAGIVGVLLCVGIFLYLFSVARKAVDEELDSEDEDEEIREDSREMRRRRKREGVLAKEGKEGEAMDGDEDEDLDDEGGSMLGSETDSEDLDFDLDDDDMDDLTTQPATVSGGGSSTAGHVNGGSSSETARLGSYEAVVQGNAMTGSSEEQDHFRIASPDQVDDQDEDDSIALMEAKAERACRG</sequence>
<feature type="compositionally biased region" description="Basic and acidic residues" evidence="10">
    <location>
        <begin position="271"/>
        <end position="281"/>
    </location>
</feature>
<feature type="compositionally biased region" description="Basic and acidic residues" evidence="10">
    <location>
        <begin position="322"/>
        <end position="355"/>
    </location>
</feature>
<feature type="transmembrane region" description="Helical" evidence="11">
    <location>
        <begin position="612"/>
        <end position="629"/>
    </location>
</feature>
<organism evidence="13 14">
    <name type="scientific">Jaminaea rosea</name>
    <dbReference type="NCBI Taxonomy" id="1569628"/>
    <lineage>
        <taxon>Eukaryota</taxon>
        <taxon>Fungi</taxon>
        <taxon>Dikarya</taxon>
        <taxon>Basidiomycota</taxon>
        <taxon>Ustilaginomycotina</taxon>
        <taxon>Exobasidiomycetes</taxon>
        <taxon>Microstromatales</taxon>
        <taxon>Microstromatales incertae sedis</taxon>
        <taxon>Jaminaea</taxon>
    </lineage>
</organism>
<evidence type="ECO:0000259" key="12">
    <source>
        <dbReference type="Pfam" id="PF09335"/>
    </source>
</evidence>
<dbReference type="EMBL" id="KZ819664">
    <property type="protein sequence ID" value="PWN29144.1"/>
    <property type="molecule type" value="Genomic_DNA"/>
</dbReference>
<feature type="transmembrane region" description="Helical" evidence="11">
    <location>
        <begin position="750"/>
        <end position="770"/>
    </location>
</feature>
<dbReference type="GeneID" id="37030645"/>
<evidence type="ECO:0000313" key="13">
    <source>
        <dbReference type="EMBL" id="PWN29144.1"/>
    </source>
</evidence>
<dbReference type="OrthoDB" id="166803at2759"/>
<dbReference type="Pfam" id="PF09335">
    <property type="entry name" value="VTT_dom"/>
    <property type="match status" value="1"/>
</dbReference>
<reference evidence="13 14" key="1">
    <citation type="journal article" date="2018" name="Mol. Biol. Evol.">
        <title>Broad Genomic Sampling Reveals a Smut Pathogenic Ancestry of the Fungal Clade Ustilaginomycotina.</title>
        <authorList>
            <person name="Kijpornyongpan T."/>
            <person name="Mondo S.J."/>
            <person name="Barry K."/>
            <person name="Sandor L."/>
            <person name="Lee J."/>
            <person name="Lipzen A."/>
            <person name="Pangilinan J."/>
            <person name="LaButti K."/>
            <person name="Hainaut M."/>
            <person name="Henrissat B."/>
            <person name="Grigoriev I.V."/>
            <person name="Spatafora J.W."/>
            <person name="Aime M.C."/>
        </authorList>
    </citation>
    <scope>NUCLEOTIDE SEQUENCE [LARGE SCALE GENOMIC DNA]</scope>
    <source>
        <strain evidence="13 14">MCA 5214</strain>
    </source>
</reference>
<feature type="compositionally biased region" description="Acidic residues" evidence="10">
    <location>
        <begin position="834"/>
        <end position="850"/>
    </location>
</feature>
<comment type="function">
    <text evidence="1">Golgi membrane protein involved in vesicular trafficking and spindle migration.</text>
</comment>
<comment type="subcellular location">
    <subcellularLocation>
        <location evidence="2">Golgi apparatus membrane</location>
        <topology evidence="2">Multi-pass membrane protein</topology>
    </subcellularLocation>
</comment>
<feature type="compositionally biased region" description="Polar residues" evidence="10">
    <location>
        <begin position="299"/>
        <end position="309"/>
    </location>
</feature>
<evidence type="ECO:0000256" key="4">
    <source>
        <dbReference type="ARBA" id="ARBA00013533"/>
    </source>
</evidence>
<evidence type="ECO:0000256" key="10">
    <source>
        <dbReference type="SAM" id="MobiDB-lite"/>
    </source>
</evidence>
<feature type="compositionally biased region" description="Low complexity" evidence="10">
    <location>
        <begin position="88"/>
        <end position="122"/>
    </location>
</feature>
<keyword evidence="7 11" id="KW-1133">Transmembrane helix</keyword>
<keyword evidence="6 11" id="KW-0812">Transmembrane</keyword>
<feature type="compositionally biased region" description="Polar residues" evidence="10">
    <location>
        <begin position="192"/>
        <end position="207"/>
    </location>
</feature>
<feature type="compositionally biased region" description="Polar residues" evidence="10">
    <location>
        <begin position="33"/>
        <end position="44"/>
    </location>
</feature>
<feature type="region of interest" description="Disordered" evidence="10">
    <location>
        <begin position="891"/>
        <end position="915"/>
    </location>
</feature>
<evidence type="ECO:0000256" key="2">
    <source>
        <dbReference type="ARBA" id="ARBA00004653"/>
    </source>
</evidence>
<feature type="compositionally biased region" description="Acidic residues" evidence="10">
    <location>
        <begin position="776"/>
        <end position="788"/>
    </location>
</feature>
<dbReference type="Proteomes" id="UP000245884">
    <property type="component" value="Unassembled WGS sequence"/>
</dbReference>
<feature type="compositionally biased region" description="Acidic residues" evidence="10">
    <location>
        <begin position="813"/>
        <end position="826"/>
    </location>
</feature>
<gene>
    <name evidence="13" type="ORF">BDZ90DRAFT_273976</name>
</gene>